<comment type="caution">
    <text evidence="2">The sequence shown here is derived from an EMBL/GenBank/DDBJ whole genome shotgun (WGS) entry which is preliminary data.</text>
</comment>
<keyword evidence="1" id="KW-1133">Transmembrane helix</keyword>
<proteinExistence type="predicted"/>
<keyword evidence="1" id="KW-0812">Transmembrane</keyword>
<dbReference type="AlphaFoldDB" id="A0A934SB24"/>
<reference evidence="2" key="1">
    <citation type="submission" date="2021-01" db="EMBL/GenBank/DDBJ databases">
        <title>Paracoccus amoyensis sp. nov., isolated from the surface seawater along the coast of Xiamen Island, China.</title>
        <authorList>
            <person name="Lyu L."/>
        </authorList>
    </citation>
    <scope>NUCLEOTIDE SEQUENCE</scope>
    <source>
        <strain evidence="2">MJ17</strain>
    </source>
</reference>
<feature type="transmembrane region" description="Helical" evidence="1">
    <location>
        <begin position="96"/>
        <end position="113"/>
    </location>
</feature>
<name>A0A934SB24_9RHOB</name>
<evidence type="ECO:0000313" key="3">
    <source>
        <dbReference type="Proteomes" id="UP000640485"/>
    </source>
</evidence>
<organism evidence="2 3">
    <name type="scientific">Paracoccus caeni</name>
    <dbReference type="NCBI Taxonomy" id="657651"/>
    <lineage>
        <taxon>Bacteria</taxon>
        <taxon>Pseudomonadati</taxon>
        <taxon>Pseudomonadota</taxon>
        <taxon>Alphaproteobacteria</taxon>
        <taxon>Rhodobacterales</taxon>
        <taxon>Paracoccaceae</taxon>
        <taxon>Paracoccus</taxon>
    </lineage>
</organism>
<feature type="transmembrane region" description="Helical" evidence="1">
    <location>
        <begin position="148"/>
        <end position="167"/>
    </location>
</feature>
<gene>
    <name evidence="2" type="ORF">JJJ17_01840</name>
</gene>
<keyword evidence="1" id="KW-0472">Membrane</keyword>
<keyword evidence="3" id="KW-1185">Reference proteome</keyword>
<feature type="transmembrane region" description="Helical" evidence="1">
    <location>
        <begin position="119"/>
        <end position="136"/>
    </location>
</feature>
<feature type="transmembrane region" description="Helical" evidence="1">
    <location>
        <begin position="173"/>
        <end position="191"/>
    </location>
</feature>
<sequence>MDIAYIASVAGFLASGMLYVGAAPGGGVVTKIAETETLLLSTAQANPTQTTDLPELFLQPDNAVSWMLLIVLWGLLLLDAADRLLQPEDQRSRPELLPLCVALIVGAIWPWIYRTNVPVAVLGAILMVTSALAAAMRDASTRRPAVGFFAGWSTGLGLVTATALIAGRLELTIVQAAIAVILLGAAIGIVAQYRLDHRVSYSVAVIWVFCGLAVATMGGSMAVALAAILAISGMSVMLIRAAS</sequence>
<evidence type="ECO:0000256" key="1">
    <source>
        <dbReference type="SAM" id="Phobius"/>
    </source>
</evidence>
<dbReference type="RefSeq" id="WP_200683353.1">
    <property type="nucleotide sequence ID" value="NZ_JAEPRQ010000001.1"/>
</dbReference>
<dbReference type="Proteomes" id="UP000640485">
    <property type="component" value="Unassembled WGS sequence"/>
</dbReference>
<feature type="transmembrane region" description="Helical" evidence="1">
    <location>
        <begin position="63"/>
        <end position="84"/>
    </location>
</feature>
<dbReference type="EMBL" id="JAEPRQ010000001">
    <property type="protein sequence ID" value="MBK4214662.1"/>
    <property type="molecule type" value="Genomic_DNA"/>
</dbReference>
<evidence type="ECO:0000313" key="2">
    <source>
        <dbReference type="EMBL" id="MBK4214662.1"/>
    </source>
</evidence>
<protein>
    <submittedName>
        <fullName evidence="2">Uncharacterized protein</fullName>
    </submittedName>
</protein>
<accession>A0A934SB24</accession>